<sequence length="94" mass="10256">MADPSVVTQSSAEAEYMKAGPPQPLPESQIYEVGQSVKDMFSVLPSVDGGSSKKTKRRKSMKKVKKKKTKGGKSMKKVKKTKGGKRKKKTKGGR</sequence>
<evidence type="ECO:0000256" key="1">
    <source>
        <dbReference type="SAM" id="MobiDB-lite"/>
    </source>
</evidence>
<dbReference type="EMBL" id="PP542043">
    <property type="protein sequence ID" value="XDO01920.1"/>
    <property type="molecule type" value="Genomic_DNA"/>
</dbReference>
<reference evidence="2" key="1">
    <citation type="submission" date="2024-03" db="EMBL/GenBank/DDBJ databases">
        <title>Eukaryotic viruses encode the ribosomal protein eL40.</title>
        <authorList>
            <person name="Thomy J."/>
            <person name="Schvarcz C.R."/>
            <person name="McBeain K.A."/>
            <person name="Edwards K.F."/>
            <person name="Steward G.F."/>
        </authorList>
    </citation>
    <scope>NUCLEOTIDE SEQUENCE</scope>
    <source>
        <strain evidence="2">FloV-SA2</strain>
    </source>
</reference>
<evidence type="ECO:0000313" key="2">
    <source>
        <dbReference type="EMBL" id="XDO01920.1"/>
    </source>
</evidence>
<name>A0AB39JB74_9VIRU</name>
<gene>
    <name evidence="2" type="ORF">FloV-SA2_00098</name>
</gene>
<feature type="region of interest" description="Disordered" evidence="1">
    <location>
        <begin position="1"/>
        <end position="94"/>
    </location>
</feature>
<organism evidence="2">
    <name type="scientific">Florenciella sp. virus SA2</name>
    <dbReference type="NCBI Taxonomy" id="3240092"/>
    <lineage>
        <taxon>Viruses</taxon>
    </lineage>
</organism>
<proteinExistence type="predicted"/>
<feature type="compositionally biased region" description="Polar residues" evidence="1">
    <location>
        <begin position="1"/>
        <end position="12"/>
    </location>
</feature>
<feature type="compositionally biased region" description="Basic residues" evidence="1">
    <location>
        <begin position="53"/>
        <end position="94"/>
    </location>
</feature>
<accession>A0AB39JB74</accession>
<protein>
    <submittedName>
        <fullName evidence="2">Uncharacterized protein</fullName>
    </submittedName>
</protein>